<sequence length="164" mass="18377">MANPLMPECLVMLNNVLQVIENAPVECDGHTLMISSALNHAGISHQRMCGVVKNHKTDFELYPHFWIQIGEFTLDYRLRMWVELYSGENLAESAPHGIFVARGLEYIYTSGSICPPPALDFNLLNLISDGYYEKINFSELTTLAHSVDISLISDFKNITIAGIT</sequence>
<name>A0A332KAR7_KLEPN</name>
<dbReference type="AlphaFoldDB" id="A0A332KAR7"/>
<evidence type="ECO:0000313" key="1">
    <source>
        <dbReference type="EMBL" id="SSK63381.1"/>
    </source>
</evidence>
<proteinExistence type="predicted"/>
<dbReference type="RefSeq" id="WP_011251274.1">
    <property type="nucleotide sequence ID" value="NZ_AP019549.1"/>
</dbReference>
<gene>
    <name evidence="1" type="ORF">SAMEA4364603_05317</name>
</gene>
<accession>A0A332KAR7</accession>
<dbReference type="Proteomes" id="UP000252603">
    <property type="component" value="Unassembled WGS sequence"/>
</dbReference>
<dbReference type="EMBL" id="UFEU01000034">
    <property type="protein sequence ID" value="SSK63381.1"/>
    <property type="molecule type" value="Genomic_DNA"/>
</dbReference>
<protein>
    <submittedName>
        <fullName evidence="1">Uncharacterized protein</fullName>
    </submittedName>
</protein>
<organism evidence="1 2">
    <name type="scientific">Klebsiella pneumoniae</name>
    <dbReference type="NCBI Taxonomy" id="573"/>
    <lineage>
        <taxon>Bacteria</taxon>
        <taxon>Pseudomonadati</taxon>
        <taxon>Pseudomonadota</taxon>
        <taxon>Gammaproteobacteria</taxon>
        <taxon>Enterobacterales</taxon>
        <taxon>Enterobacteriaceae</taxon>
        <taxon>Klebsiella/Raoultella group</taxon>
        <taxon>Klebsiella</taxon>
        <taxon>Klebsiella pneumoniae complex</taxon>
    </lineage>
</organism>
<reference evidence="1 2" key="1">
    <citation type="submission" date="2018-07" db="EMBL/GenBank/DDBJ databases">
        <authorList>
            <consortium name="Pathogen Informatics"/>
        </authorList>
    </citation>
    <scope>NUCLEOTIDE SEQUENCE [LARGE SCALE GENOMIC DNA]</scope>
    <source>
        <strain evidence="1 2">4300STDY6470422</strain>
    </source>
</reference>
<evidence type="ECO:0000313" key="2">
    <source>
        <dbReference type="Proteomes" id="UP000252603"/>
    </source>
</evidence>